<accession>A0A249LGS3</accession>
<evidence type="ECO:0000313" key="2">
    <source>
        <dbReference type="Proteomes" id="UP000217221"/>
    </source>
</evidence>
<dbReference type="Proteomes" id="UP000217221">
    <property type="component" value="Chromosome"/>
</dbReference>
<protein>
    <submittedName>
        <fullName evidence="1">Uncharacterized protein</fullName>
    </submittedName>
</protein>
<proteinExistence type="predicted"/>
<sequence length="171" mass="18033">MKIAQATVQTSIDDIMAERDTVDTSQMQLATGEELNRAQMRFHILTELLIEIGTKVKITVSKAEIDTRRASITEQVGGPTGLPAALVGAGIAAKDFDQYLQGIIIAEKLGQALQATGVAEDQIGAAIQKLVVDTANEKKVTVNPRFGVWDSATADVVPADSAGSAVTPSNK</sequence>
<gene>
    <name evidence="1" type="ORF">PHILAsVB114_00980</name>
</gene>
<dbReference type="KEGG" id="plim:PHILAsVB114_00980"/>
<dbReference type="EMBL" id="CP016782">
    <property type="protein sequence ID" value="ASY28330.1"/>
    <property type="molecule type" value="Genomic_DNA"/>
</dbReference>
<name>A0A249LGS3_9ACTN</name>
<evidence type="ECO:0000313" key="1">
    <source>
        <dbReference type="EMBL" id="ASY28330.1"/>
    </source>
</evidence>
<keyword evidence="2" id="KW-1185">Reference proteome</keyword>
<organism evidence="1 2">
    <name type="scientific">Candidatus Planktophila limnetica</name>
    <dbReference type="NCBI Taxonomy" id="573600"/>
    <lineage>
        <taxon>Bacteria</taxon>
        <taxon>Bacillati</taxon>
        <taxon>Actinomycetota</taxon>
        <taxon>Actinomycetes</taxon>
        <taxon>Candidatus Nanopelagicales</taxon>
        <taxon>Candidatus Nanopelagicaceae</taxon>
        <taxon>Candidatus Planktophila</taxon>
    </lineage>
</organism>
<dbReference type="InterPro" id="IPR027304">
    <property type="entry name" value="Trigger_fact/SurA_dom_sf"/>
</dbReference>
<reference evidence="1 2" key="1">
    <citation type="submission" date="2016-07" db="EMBL/GenBank/DDBJ databases">
        <title>High microdiversification within the ubiquitous acI lineage of Actinobacteria.</title>
        <authorList>
            <person name="Neuenschwander S.M."/>
            <person name="Salcher M."/>
            <person name="Ghai R."/>
            <person name="Pernthaler J."/>
        </authorList>
    </citation>
    <scope>NUCLEOTIDE SEQUENCE [LARGE SCALE GENOMIC DNA]</scope>
    <source>
        <strain evidence="1">MMS-VB-114</strain>
    </source>
</reference>
<dbReference type="AlphaFoldDB" id="A0A249LGS3"/>
<dbReference type="SUPFAM" id="SSF109998">
    <property type="entry name" value="Triger factor/SurA peptide-binding domain-like"/>
    <property type="match status" value="1"/>
</dbReference>